<dbReference type="Proteomes" id="UP001528411">
    <property type="component" value="Unassembled WGS sequence"/>
</dbReference>
<gene>
    <name evidence="2" type="ORF">PN838_24875</name>
</gene>
<protein>
    <recommendedName>
        <fullName evidence="4">Cxxc_20_cxxc protein</fullName>
    </recommendedName>
</protein>
<evidence type="ECO:0000313" key="3">
    <source>
        <dbReference type="Proteomes" id="UP001528411"/>
    </source>
</evidence>
<organism evidence="2 3">
    <name type="scientific">Psychrosphaera algicola</name>
    <dbReference type="NCBI Taxonomy" id="3023714"/>
    <lineage>
        <taxon>Bacteria</taxon>
        <taxon>Pseudomonadati</taxon>
        <taxon>Pseudomonadota</taxon>
        <taxon>Gammaproteobacteria</taxon>
        <taxon>Alteromonadales</taxon>
        <taxon>Pseudoalteromonadaceae</taxon>
        <taxon>Psychrosphaera</taxon>
    </lineage>
</organism>
<feature type="transmembrane region" description="Helical" evidence="1">
    <location>
        <begin position="47"/>
        <end position="63"/>
    </location>
</feature>
<evidence type="ECO:0000313" key="2">
    <source>
        <dbReference type="EMBL" id="MDC2891378.1"/>
    </source>
</evidence>
<evidence type="ECO:0000256" key="1">
    <source>
        <dbReference type="SAM" id="Phobius"/>
    </source>
</evidence>
<sequence>MTNSKCPECSKNVGWNRLFLSSDMKLFSCKNCSALLKIKRKFSDRQIIYSALPFYVLATFNIVLEKSLFSLLLFIVVNIIWASLFIRFTTVEIANSVDANASSTLE</sequence>
<name>A0ABT5FJK1_9GAMM</name>
<accession>A0ABT5FJK1</accession>
<reference evidence="2 3" key="1">
    <citation type="submission" date="2023-01" db="EMBL/GenBank/DDBJ databases">
        <title>Psychrosphaera sp. nov., isolated from marine algae.</title>
        <authorList>
            <person name="Bayburt H."/>
            <person name="Choi B.J."/>
            <person name="Kim J.M."/>
            <person name="Choi D.G."/>
            <person name="Jeon C.O."/>
        </authorList>
    </citation>
    <scope>NUCLEOTIDE SEQUENCE [LARGE SCALE GENOMIC DNA]</scope>
    <source>
        <strain evidence="2 3">G1-22</strain>
    </source>
</reference>
<keyword evidence="3" id="KW-1185">Reference proteome</keyword>
<proteinExistence type="predicted"/>
<keyword evidence="1" id="KW-0812">Transmembrane</keyword>
<dbReference type="EMBL" id="JAQOMS010000002">
    <property type="protein sequence ID" value="MDC2891378.1"/>
    <property type="molecule type" value="Genomic_DNA"/>
</dbReference>
<comment type="caution">
    <text evidence="2">The sequence shown here is derived from an EMBL/GenBank/DDBJ whole genome shotgun (WGS) entry which is preliminary data.</text>
</comment>
<feature type="transmembrane region" description="Helical" evidence="1">
    <location>
        <begin position="69"/>
        <end position="86"/>
    </location>
</feature>
<keyword evidence="1" id="KW-0472">Membrane</keyword>
<evidence type="ECO:0008006" key="4">
    <source>
        <dbReference type="Google" id="ProtNLM"/>
    </source>
</evidence>
<keyword evidence="1" id="KW-1133">Transmembrane helix</keyword>
<dbReference type="RefSeq" id="WP_272182379.1">
    <property type="nucleotide sequence ID" value="NZ_JAQOMS010000002.1"/>
</dbReference>